<evidence type="ECO:0000313" key="4">
    <source>
        <dbReference type="WBParaSite" id="PDA_v2.g19010.t1"/>
    </source>
</evidence>
<dbReference type="PANTHER" id="PTHR24179">
    <property type="entry name" value="PROTEIN PHOSPHATASE 1 REGULATORY SUBUNIT 12"/>
    <property type="match status" value="1"/>
</dbReference>
<dbReference type="InterPro" id="IPR036770">
    <property type="entry name" value="Ankyrin_rpt-contain_sf"/>
</dbReference>
<dbReference type="SMART" id="SM00248">
    <property type="entry name" value="ANK"/>
    <property type="match status" value="4"/>
</dbReference>
<name>A0A914PS83_9BILA</name>
<evidence type="ECO:0000313" key="3">
    <source>
        <dbReference type="Proteomes" id="UP000887578"/>
    </source>
</evidence>
<dbReference type="SUPFAM" id="SSF48403">
    <property type="entry name" value="Ankyrin repeat"/>
    <property type="match status" value="1"/>
</dbReference>
<dbReference type="PROSITE" id="PS50088">
    <property type="entry name" value="ANK_REPEAT"/>
    <property type="match status" value="3"/>
</dbReference>
<dbReference type="GO" id="GO:0005737">
    <property type="term" value="C:cytoplasm"/>
    <property type="evidence" value="ECO:0007669"/>
    <property type="project" value="TreeGrafter"/>
</dbReference>
<dbReference type="PROSITE" id="PS50297">
    <property type="entry name" value="ANK_REP_REGION"/>
    <property type="match status" value="3"/>
</dbReference>
<dbReference type="AlphaFoldDB" id="A0A914PS83"/>
<dbReference type="PANTHER" id="PTHR24179:SF29">
    <property type="entry name" value="LD46604P"/>
    <property type="match status" value="1"/>
</dbReference>
<keyword evidence="1" id="KW-0677">Repeat</keyword>
<reference evidence="4" key="1">
    <citation type="submission" date="2022-11" db="UniProtKB">
        <authorList>
            <consortium name="WormBaseParasite"/>
        </authorList>
    </citation>
    <scope>IDENTIFICATION</scope>
</reference>
<accession>A0A914PS83</accession>
<dbReference type="WBParaSite" id="PDA_v2.g19010.t1">
    <property type="protein sequence ID" value="PDA_v2.g19010.t1"/>
    <property type="gene ID" value="PDA_v2.g19010"/>
</dbReference>
<feature type="repeat" description="ANK" evidence="2">
    <location>
        <begin position="67"/>
        <end position="99"/>
    </location>
</feature>
<dbReference type="InterPro" id="IPR002110">
    <property type="entry name" value="Ankyrin_rpt"/>
</dbReference>
<protein>
    <submittedName>
        <fullName evidence="4">Ankyrin repeat protein</fullName>
    </submittedName>
</protein>
<organism evidence="3 4">
    <name type="scientific">Panagrolaimus davidi</name>
    <dbReference type="NCBI Taxonomy" id="227884"/>
    <lineage>
        <taxon>Eukaryota</taxon>
        <taxon>Metazoa</taxon>
        <taxon>Ecdysozoa</taxon>
        <taxon>Nematoda</taxon>
        <taxon>Chromadorea</taxon>
        <taxon>Rhabditida</taxon>
        <taxon>Tylenchina</taxon>
        <taxon>Panagrolaimomorpha</taxon>
        <taxon>Panagrolaimoidea</taxon>
        <taxon>Panagrolaimidae</taxon>
        <taxon>Panagrolaimus</taxon>
    </lineage>
</organism>
<sequence>MDHESLVSELPKLEHMQSTDQLTSAVNKQKPHFCLDDILFAAIKENDVKEVEELLKNGANPNCCNCVSVTPLHEATLSNNIEIIKILLLNGANVDARDCENWTALHASACCGYQDITKLLIKNGADLLALNFDGKMPYELCDVNEVFDYIKSEMAFRGITKEQIEEKKQEPEKQMFKDMKELVNEGQSLDIQDPKNGSTYLHIAASNGYKNVVEFLIKSGASVAIKDNNGNTAKNLAKEWKYFRIVEMIESLIPPKTKKKYTGNKKAKQHSRQKL</sequence>
<evidence type="ECO:0000256" key="1">
    <source>
        <dbReference type="ARBA" id="ARBA00022737"/>
    </source>
</evidence>
<dbReference type="Gene3D" id="1.25.40.20">
    <property type="entry name" value="Ankyrin repeat-containing domain"/>
    <property type="match status" value="2"/>
</dbReference>
<keyword evidence="3" id="KW-1185">Reference proteome</keyword>
<keyword evidence="2" id="KW-0040">ANK repeat</keyword>
<dbReference type="Pfam" id="PF12796">
    <property type="entry name" value="Ank_2"/>
    <property type="match status" value="2"/>
</dbReference>
<dbReference type="InterPro" id="IPR051226">
    <property type="entry name" value="PP1_Regulatory_Subunit"/>
</dbReference>
<feature type="repeat" description="ANK" evidence="2">
    <location>
        <begin position="196"/>
        <end position="228"/>
    </location>
</feature>
<dbReference type="Proteomes" id="UP000887578">
    <property type="component" value="Unplaced"/>
</dbReference>
<dbReference type="GO" id="GO:0004857">
    <property type="term" value="F:enzyme inhibitor activity"/>
    <property type="evidence" value="ECO:0007669"/>
    <property type="project" value="TreeGrafter"/>
</dbReference>
<evidence type="ECO:0000256" key="2">
    <source>
        <dbReference type="PROSITE-ProRule" id="PRU00023"/>
    </source>
</evidence>
<proteinExistence type="predicted"/>
<dbReference type="GO" id="GO:0017020">
    <property type="term" value="F:myosin phosphatase regulator activity"/>
    <property type="evidence" value="ECO:0007669"/>
    <property type="project" value="TreeGrafter"/>
</dbReference>
<feature type="repeat" description="ANK" evidence="2">
    <location>
        <begin position="100"/>
        <end position="132"/>
    </location>
</feature>